<keyword evidence="3" id="KW-1185">Reference proteome</keyword>
<dbReference type="HOGENOM" id="CLU_2658205_0_0_1"/>
<reference evidence="2" key="3">
    <citation type="submission" date="2015-04" db="UniProtKB">
        <authorList>
            <consortium name="EnsemblPlants"/>
        </authorList>
    </citation>
    <scope>IDENTIFICATION</scope>
    <source>
        <strain evidence="2">cv. Jemalong A17</strain>
    </source>
</reference>
<accession>A0A072UTR2</accession>
<sequence length="76" mass="8908">MSVIMFDTKMITQRSIWARCNFGQYGKNGRDRRGSSNTTSKRYITGLSLHNLPEVYYWTFTAYQCKTSCSRLYMDA</sequence>
<organism evidence="1 3">
    <name type="scientific">Medicago truncatula</name>
    <name type="common">Barrel medic</name>
    <name type="synonym">Medicago tribuloides</name>
    <dbReference type="NCBI Taxonomy" id="3880"/>
    <lineage>
        <taxon>Eukaryota</taxon>
        <taxon>Viridiplantae</taxon>
        <taxon>Streptophyta</taxon>
        <taxon>Embryophyta</taxon>
        <taxon>Tracheophyta</taxon>
        <taxon>Spermatophyta</taxon>
        <taxon>Magnoliopsida</taxon>
        <taxon>eudicotyledons</taxon>
        <taxon>Gunneridae</taxon>
        <taxon>Pentapetalae</taxon>
        <taxon>rosids</taxon>
        <taxon>fabids</taxon>
        <taxon>Fabales</taxon>
        <taxon>Fabaceae</taxon>
        <taxon>Papilionoideae</taxon>
        <taxon>50 kb inversion clade</taxon>
        <taxon>NPAAA clade</taxon>
        <taxon>Hologalegina</taxon>
        <taxon>IRL clade</taxon>
        <taxon>Trifolieae</taxon>
        <taxon>Medicago</taxon>
    </lineage>
</organism>
<protein>
    <submittedName>
        <fullName evidence="1 2">Uncharacterized protein</fullName>
    </submittedName>
</protein>
<evidence type="ECO:0000313" key="1">
    <source>
        <dbReference type="EMBL" id="KEH29265.1"/>
    </source>
</evidence>
<evidence type="ECO:0000313" key="3">
    <source>
        <dbReference type="Proteomes" id="UP000002051"/>
    </source>
</evidence>
<dbReference type="AlphaFoldDB" id="A0A072UTR2"/>
<dbReference type="EMBL" id="CM001220">
    <property type="protein sequence ID" value="KEH29265.1"/>
    <property type="molecule type" value="Genomic_DNA"/>
</dbReference>
<dbReference type="Proteomes" id="UP000002051">
    <property type="component" value="Chromosome 4"/>
</dbReference>
<proteinExistence type="predicted"/>
<reference evidence="1 2" key="1">
    <citation type="journal article" date="2011" name="Nature">
        <title>The Medicago genome provides insight into the evolution of rhizobial symbioses.</title>
        <authorList>
            <person name="Young N.D."/>
            <person name="Debelle F."/>
            <person name="Oldroyd G.E."/>
            <person name="Geurts R."/>
            <person name="Cannon S.B."/>
            <person name="Udvardi M.K."/>
            <person name="Benedito V.A."/>
            <person name="Mayer K.F."/>
            <person name="Gouzy J."/>
            <person name="Schoof H."/>
            <person name="Van de Peer Y."/>
            <person name="Proost S."/>
            <person name="Cook D.R."/>
            <person name="Meyers B.C."/>
            <person name="Spannagl M."/>
            <person name="Cheung F."/>
            <person name="De Mita S."/>
            <person name="Krishnakumar V."/>
            <person name="Gundlach H."/>
            <person name="Zhou S."/>
            <person name="Mudge J."/>
            <person name="Bharti A.K."/>
            <person name="Murray J.D."/>
            <person name="Naoumkina M.A."/>
            <person name="Rosen B."/>
            <person name="Silverstein K.A."/>
            <person name="Tang H."/>
            <person name="Rombauts S."/>
            <person name="Zhao P.X."/>
            <person name="Zhou P."/>
            <person name="Barbe V."/>
            <person name="Bardou P."/>
            <person name="Bechner M."/>
            <person name="Bellec A."/>
            <person name="Berger A."/>
            <person name="Berges H."/>
            <person name="Bidwell S."/>
            <person name="Bisseling T."/>
            <person name="Choisne N."/>
            <person name="Couloux A."/>
            <person name="Denny R."/>
            <person name="Deshpande S."/>
            <person name="Dai X."/>
            <person name="Doyle J.J."/>
            <person name="Dudez A.M."/>
            <person name="Farmer A.D."/>
            <person name="Fouteau S."/>
            <person name="Franken C."/>
            <person name="Gibelin C."/>
            <person name="Gish J."/>
            <person name="Goldstein S."/>
            <person name="Gonzalez A.J."/>
            <person name="Green P.J."/>
            <person name="Hallab A."/>
            <person name="Hartog M."/>
            <person name="Hua A."/>
            <person name="Humphray S.J."/>
            <person name="Jeong D.H."/>
            <person name="Jing Y."/>
            <person name="Jocker A."/>
            <person name="Kenton S.M."/>
            <person name="Kim D.J."/>
            <person name="Klee K."/>
            <person name="Lai H."/>
            <person name="Lang C."/>
            <person name="Lin S."/>
            <person name="Macmil S.L."/>
            <person name="Magdelenat G."/>
            <person name="Matthews L."/>
            <person name="McCorrison J."/>
            <person name="Monaghan E.L."/>
            <person name="Mun J.H."/>
            <person name="Najar F.Z."/>
            <person name="Nicholson C."/>
            <person name="Noirot C."/>
            <person name="O'Bleness M."/>
            <person name="Paule C.R."/>
            <person name="Poulain J."/>
            <person name="Prion F."/>
            <person name="Qin B."/>
            <person name="Qu C."/>
            <person name="Retzel E.F."/>
            <person name="Riddle C."/>
            <person name="Sallet E."/>
            <person name="Samain S."/>
            <person name="Samson N."/>
            <person name="Sanders I."/>
            <person name="Saurat O."/>
            <person name="Scarpelli C."/>
            <person name="Schiex T."/>
            <person name="Segurens B."/>
            <person name="Severin A.J."/>
            <person name="Sherrier D.J."/>
            <person name="Shi R."/>
            <person name="Sims S."/>
            <person name="Singer S.R."/>
            <person name="Sinharoy S."/>
            <person name="Sterck L."/>
            <person name="Viollet A."/>
            <person name="Wang B.B."/>
            <person name="Wang K."/>
            <person name="Wang M."/>
            <person name="Wang X."/>
            <person name="Warfsmann J."/>
            <person name="Weissenbach J."/>
            <person name="White D.D."/>
            <person name="White J.D."/>
            <person name="Wiley G.B."/>
            <person name="Wincker P."/>
            <person name="Xing Y."/>
            <person name="Yang L."/>
            <person name="Yao Z."/>
            <person name="Ying F."/>
            <person name="Zhai J."/>
            <person name="Zhou L."/>
            <person name="Zuber A."/>
            <person name="Denarie J."/>
            <person name="Dixon R.A."/>
            <person name="May G.D."/>
            <person name="Schwartz D.C."/>
            <person name="Rogers J."/>
            <person name="Quetier F."/>
            <person name="Town C.D."/>
            <person name="Roe B.A."/>
        </authorList>
    </citation>
    <scope>NUCLEOTIDE SEQUENCE [LARGE SCALE GENOMIC DNA]</scope>
    <source>
        <strain evidence="1">A17</strain>
        <strain evidence="2">cv. Jemalong A17</strain>
    </source>
</reference>
<evidence type="ECO:0000313" key="2">
    <source>
        <dbReference type="EnsemblPlants" id="KEH29265"/>
    </source>
</evidence>
<reference evidence="1 2" key="2">
    <citation type="journal article" date="2014" name="BMC Genomics">
        <title>An improved genome release (version Mt4.0) for the model legume Medicago truncatula.</title>
        <authorList>
            <person name="Tang H."/>
            <person name="Krishnakumar V."/>
            <person name="Bidwell S."/>
            <person name="Rosen B."/>
            <person name="Chan A."/>
            <person name="Zhou S."/>
            <person name="Gentzbittel L."/>
            <person name="Childs K.L."/>
            <person name="Yandell M."/>
            <person name="Gundlach H."/>
            <person name="Mayer K.F."/>
            <person name="Schwartz D.C."/>
            <person name="Town C.D."/>
        </authorList>
    </citation>
    <scope>GENOME REANNOTATION</scope>
    <source>
        <strain evidence="1">A17</strain>
        <strain evidence="2">cv. Jemalong A17</strain>
    </source>
</reference>
<name>A0A072UTR2_MEDTR</name>
<dbReference type="EnsemblPlants" id="KEH29265">
    <property type="protein sequence ID" value="KEH29265"/>
    <property type="gene ID" value="MTR_4g032785"/>
</dbReference>
<gene>
    <name evidence="1" type="ordered locus">MTR_4g032785</name>
</gene>